<reference evidence="2 3" key="1">
    <citation type="submission" date="2017-10" db="EMBL/GenBank/DDBJ databases">
        <title>The draft genome sequence of Williamsia sp. BULT 1.1 isolated from the semi-arid grassland soils from South Africa.</title>
        <authorList>
            <person name="Kabwe M.H."/>
            <person name="Govender N."/>
            <person name="Mutseka Lunga P."/>
            <person name="Vikram S."/>
            <person name="Makhalanyane T.P."/>
        </authorList>
    </citation>
    <scope>NUCLEOTIDE SEQUENCE [LARGE SCALE GENOMIC DNA]</scope>
    <source>
        <strain evidence="2 3">BULT 1.1</strain>
    </source>
</reference>
<comment type="caution">
    <text evidence="2">The sequence shown here is derived from an EMBL/GenBank/DDBJ whole genome shotgun (WGS) entry which is preliminary data.</text>
</comment>
<gene>
    <name evidence="2" type="ORF">CSW57_00630</name>
</gene>
<feature type="transmembrane region" description="Helical" evidence="1">
    <location>
        <begin position="94"/>
        <end position="118"/>
    </location>
</feature>
<evidence type="ECO:0000256" key="1">
    <source>
        <dbReference type="SAM" id="Phobius"/>
    </source>
</evidence>
<dbReference type="AlphaFoldDB" id="A0A2G3PPW4"/>
<evidence type="ECO:0000313" key="2">
    <source>
        <dbReference type="EMBL" id="PHV67844.1"/>
    </source>
</evidence>
<dbReference type="EMBL" id="PEBD01000004">
    <property type="protein sequence ID" value="PHV67844.1"/>
    <property type="molecule type" value="Genomic_DNA"/>
</dbReference>
<keyword evidence="1" id="KW-0472">Membrane</keyword>
<accession>A0A2G3PPW4</accession>
<dbReference type="Proteomes" id="UP000225108">
    <property type="component" value="Unassembled WGS sequence"/>
</dbReference>
<feature type="transmembrane region" description="Helical" evidence="1">
    <location>
        <begin position="124"/>
        <end position="144"/>
    </location>
</feature>
<keyword evidence="1" id="KW-0812">Transmembrane</keyword>
<proteinExistence type="predicted"/>
<evidence type="ECO:0000313" key="3">
    <source>
        <dbReference type="Proteomes" id="UP000225108"/>
    </source>
</evidence>
<sequence length="169" mass="18514">MTVYELVVLVGFIGYAVYRQSRRHELVGSSRFKMALIYIVVGLVIGGLHLPVGVIGYGFLAASIALSVVVGLIRGRYTRLWREADGRVYVQGTTFTIGIFVAMVVVKFGLGTAAYLLGNSDHGGIGEIVIMIGTMIAVQAELLWRRAQPLHPRTTDRTDARRTPSSHRP</sequence>
<feature type="transmembrane region" description="Helical" evidence="1">
    <location>
        <begin position="54"/>
        <end position="73"/>
    </location>
</feature>
<keyword evidence="1" id="KW-1133">Transmembrane helix</keyword>
<organism evidence="2 3">
    <name type="scientific">Williamsia marianensis</name>
    <dbReference type="NCBI Taxonomy" id="85044"/>
    <lineage>
        <taxon>Bacteria</taxon>
        <taxon>Bacillati</taxon>
        <taxon>Actinomycetota</taxon>
        <taxon>Actinomycetes</taxon>
        <taxon>Mycobacteriales</taxon>
        <taxon>Nocardiaceae</taxon>
        <taxon>Williamsia</taxon>
    </lineage>
</organism>
<protein>
    <submittedName>
        <fullName evidence="2">DUF1453 domain-containing protein</fullName>
    </submittedName>
</protein>
<feature type="transmembrane region" description="Helical" evidence="1">
    <location>
        <begin position="32"/>
        <end position="48"/>
    </location>
</feature>
<name>A0A2G3PPW4_WILMA</name>